<protein>
    <submittedName>
        <fullName evidence="3">Ig-like domain-containing protein</fullName>
    </submittedName>
</protein>
<dbReference type="InterPro" id="IPR001343">
    <property type="entry name" value="Hemolysn_Ca-bd"/>
</dbReference>
<dbReference type="InterPro" id="IPR044016">
    <property type="entry name" value="Big_13"/>
</dbReference>
<evidence type="ECO:0000313" key="3">
    <source>
        <dbReference type="EMBL" id="WPB86623.1"/>
    </source>
</evidence>
<dbReference type="InterPro" id="IPR018511">
    <property type="entry name" value="Hemolysin-typ_Ca-bd_CS"/>
</dbReference>
<feature type="domain" description="Bacterial Ig-like" evidence="2">
    <location>
        <begin position="290"/>
        <end position="374"/>
    </location>
</feature>
<evidence type="ECO:0000256" key="1">
    <source>
        <dbReference type="SAM" id="MobiDB-lite"/>
    </source>
</evidence>
<dbReference type="PANTHER" id="PTHR34599">
    <property type="entry name" value="PEROXIDASE-RELATED"/>
    <property type="match status" value="1"/>
</dbReference>
<dbReference type="Pfam" id="PF00353">
    <property type="entry name" value="HemolysinCabind"/>
    <property type="match status" value="4"/>
</dbReference>
<dbReference type="NCBIfam" id="NF033510">
    <property type="entry name" value="Ca_tandemer"/>
    <property type="match status" value="2"/>
</dbReference>
<evidence type="ECO:0000313" key="4">
    <source>
        <dbReference type="Proteomes" id="UP001305521"/>
    </source>
</evidence>
<feature type="compositionally biased region" description="Acidic residues" evidence="1">
    <location>
        <begin position="68"/>
        <end position="82"/>
    </location>
</feature>
<dbReference type="InterPro" id="IPR036938">
    <property type="entry name" value="PAP2/HPO_sf"/>
</dbReference>
<dbReference type="Proteomes" id="UP001305521">
    <property type="component" value="Chromosome"/>
</dbReference>
<dbReference type="SUPFAM" id="SSF49464">
    <property type="entry name" value="Carboxypeptidase regulatory domain-like"/>
    <property type="match status" value="1"/>
</dbReference>
<accession>A0ABZ0PLK8</accession>
<dbReference type="SUPFAM" id="SSF48317">
    <property type="entry name" value="Acid phosphatase/Vanadium-dependent haloperoxidase"/>
    <property type="match status" value="1"/>
</dbReference>
<evidence type="ECO:0000259" key="2">
    <source>
        <dbReference type="Pfam" id="PF19077"/>
    </source>
</evidence>
<dbReference type="PANTHER" id="PTHR34599:SF1">
    <property type="entry name" value="PHOSPHATIDIC ACID PHOSPHATASE TYPE 2_HALOPEROXIDASE DOMAIN-CONTAINING PROTEIN"/>
    <property type="match status" value="1"/>
</dbReference>
<dbReference type="RefSeq" id="WP_318650592.1">
    <property type="nucleotide sequence ID" value="NZ_CP137852.1"/>
</dbReference>
<feature type="region of interest" description="Disordered" evidence="1">
    <location>
        <begin position="66"/>
        <end position="204"/>
    </location>
</feature>
<reference evidence="3 4" key="1">
    <citation type="submission" date="2023-11" db="EMBL/GenBank/DDBJ databases">
        <title>Arctic aerobic anoxygenic photoheterotroph Sediminicoccus rosea KRV36 adapts its photosynthesis to long days of polar summer.</title>
        <authorList>
            <person name="Tomasch J."/>
            <person name="Kopejtka K."/>
            <person name="Bily T."/>
            <person name="Gardiner A.T."/>
            <person name="Gardian Z."/>
            <person name="Shivaramu S."/>
            <person name="Koblizek M."/>
            <person name="Engelhardt F."/>
            <person name="Kaftan D."/>
        </authorList>
    </citation>
    <scope>NUCLEOTIDE SEQUENCE [LARGE SCALE GENOMIC DNA]</scope>
    <source>
        <strain evidence="3 4">R-30</strain>
    </source>
</reference>
<keyword evidence="4" id="KW-1185">Reference proteome</keyword>
<gene>
    <name evidence="3" type="ORF">R9Z33_07025</name>
</gene>
<dbReference type="InterPro" id="IPR011049">
    <property type="entry name" value="Serralysin-like_metalloprot_C"/>
</dbReference>
<dbReference type="Pfam" id="PF19077">
    <property type="entry name" value="Big_13"/>
    <property type="match status" value="2"/>
</dbReference>
<dbReference type="SUPFAM" id="SSF51120">
    <property type="entry name" value="beta-Roll"/>
    <property type="match status" value="2"/>
</dbReference>
<feature type="domain" description="Bacterial Ig-like" evidence="2">
    <location>
        <begin position="382"/>
        <end position="463"/>
    </location>
</feature>
<dbReference type="PRINTS" id="PR00313">
    <property type="entry name" value="CABNDNGRPT"/>
</dbReference>
<dbReference type="CDD" id="cd03398">
    <property type="entry name" value="PAP2_haloperoxidase"/>
    <property type="match status" value="1"/>
</dbReference>
<name>A0ABZ0PLK8_9PROT</name>
<dbReference type="Gene3D" id="2.60.40.10">
    <property type="entry name" value="Immunoglobulins"/>
    <property type="match status" value="3"/>
</dbReference>
<dbReference type="Gene3D" id="2.150.10.10">
    <property type="entry name" value="Serralysin-like metalloprotease, C-terminal"/>
    <property type="match status" value="4"/>
</dbReference>
<sequence>MTRLLVPGSVKSDRLAGPFDDPFRPLDIWGFGGNDTLTGGLAADILRGGSGHDELFGDAGADLLLGEDGQDTLDGGEGEDTLDGGAGHDVLQGGAGHDLLLGGAGQDTLAGGEGDDALDGGDGHDQLTGGIGHDQLSGGAGQDTLTGEDGDDVLAGGDGHDQLSGGAGQDQLFGEAGQDTLTGGAGDDLLDGGEGHDQLAGGAGADLLRGGAGNDSLEGGGGRDVAEFAGNLADYRITEMGQGQVEIRGLSGAGQGEGRDTLSRVELVRFADVTIEVNGVPGAPGITGFSEDTGIAGDGLTADRSITLTGSAAANALVEVYGNGELLGEATAGADGAWSFTTAPLADGTQEFTAQSTRGGLTSAASAPLSLVIDGTAPVVAALDLLASSDSGVRGDDITAFRWVDLVGQGEAGATVTLLGTDLTTTVGADGRFQFGNVALDLGLNSFTVEITDAAGNSSLADFGITRVDDGTTDPIYGWNWVMLEAIRVGGSVTANASRLLALESIATLDVLAAIDGTNPFMVSLDAPEGISAPIAAAAAAHRVLSVFYAGNAQAAVLQASFDARLAQDLAQLAPGAERDAAVAFGQAVADAVLAIRAGDGHDAVVNYVPGTDPGDWRPTPRVGPGGTELPGRPAQLPQWGEITPFLMEDGGQFRPDGPPALTSDEYTAEFNDVKSLGAIDSTTRTEEQTEIAFYWRDLTNTYTPAGRWAQIAGEVLEQLGHSSASAARIMAGLNLVGADGAIAAWDAKYEYNFWRPITAIREADTDGNPDTIADPNWRPLFETPPHPDYTSGHATCSLAAAWALTHLLGDNIAFTNASVGLPGVFRSFDNFVQAGIEAGDSRIYGGIHFTSANIEGQQLGKAVADYGIAEFLRSEGEDIYAPIILLNTVAGSALTAPPVLSGFALDNRDGMEVIQASLNGGAEVEIAIDTLGRFSFDVGAVFGPIADGDHIVTLEAEDAAGLVSTPVVFNFTLDAVFG</sequence>
<dbReference type="Gene3D" id="1.10.606.20">
    <property type="match status" value="1"/>
</dbReference>
<feature type="compositionally biased region" description="Low complexity" evidence="1">
    <location>
        <begin position="97"/>
        <end position="110"/>
    </location>
</feature>
<dbReference type="InterPro" id="IPR052559">
    <property type="entry name" value="V-haloperoxidase"/>
</dbReference>
<organism evidence="3 4">
    <name type="scientific">Sediminicoccus rosea</name>
    <dbReference type="NCBI Taxonomy" id="1225128"/>
    <lineage>
        <taxon>Bacteria</taxon>
        <taxon>Pseudomonadati</taxon>
        <taxon>Pseudomonadota</taxon>
        <taxon>Alphaproteobacteria</taxon>
        <taxon>Acetobacterales</taxon>
        <taxon>Roseomonadaceae</taxon>
        <taxon>Sediminicoccus</taxon>
    </lineage>
</organism>
<dbReference type="EMBL" id="CP137852">
    <property type="protein sequence ID" value="WPB86623.1"/>
    <property type="molecule type" value="Genomic_DNA"/>
</dbReference>
<proteinExistence type="predicted"/>
<dbReference type="InterPro" id="IPR008969">
    <property type="entry name" value="CarboxyPept-like_regulatory"/>
</dbReference>
<dbReference type="PROSITE" id="PS00330">
    <property type="entry name" value="HEMOLYSIN_CALCIUM"/>
    <property type="match status" value="8"/>
</dbReference>
<dbReference type="InterPro" id="IPR013783">
    <property type="entry name" value="Ig-like_fold"/>
</dbReference>